<dbReference type="InterPro" id="IPR004398">
    <property type="entry name" value="RNA_MeTrfase_RsmD"/>
</dbReference>
<evidence type="ECO:0000256" key="1">
    <source>
        <dbReference type="ARBA" id="ARBA00022603"/>
    </source>
</evidence>
<dbReference type="GO" id="GO:0052913">
    <property type="term" value="F:16S rRNA (guanine(966)-N(2))-methyltransferase activity"/>
    <property type="evidence" value="ECO:0007669"/>
    <property type="project" value="UniProtKB-EC"/>
</dbReference>
<dbReference type="InterPro" id="IPR002052">
    <property type="entry name" value="DNA_methylase_N6_adenine_CS"/>
</dbReference>
<evidence type="ECO:0000256" key="2">
    <source>
        <dbReference type="ARBA" id="ARBA00022679"/>
    </source>
</evidence>
<dbReference type="InterPro" id="IPR029063">
    <property type="entry name" value="SAM-dependent_MTases_sf"/>
</dbReference>
<dbReference type="GO" id="GO:0003676">
    <property type="term" value="F:nucleic acid binding"/>
    <property type="evidence" value="ECO:0007669"/>
    <property type="project" value="InterPro"/>
</dbReference>
<dbReference type="EMBL" id="JALIRP010000001">
    <property type="protein sequence ID" value="MCJ8010551.1"/>
    <property type="molecule type" value="Genomic_DNA"/>
</dbReference>
<comment type="caution">
    <text evidence="4">The sequence shown here is derived from an EMBL/GenBank/DDBJ whole genome shotgun (WGS) entry which is preliminary data.</text>
</comment>
<dbReference type="Proteomes" id="UP001139347">
    <property type="component" value="Unassembled WGS sequence"/>
</dbReference>
<gene>
    <name evidence="4" type="primary">rsmD</name>
    <name evidence="4" type="ORF">MUG84_02200</name>
</gene>
<dbReference type="RefSeq" id="WP_244718967.1">
    <property type="nucleotide sequence ID" value="NZ_JALIRP010000001.1"/>
</dbReference>
<keyword evidence="1 4" id="KW-0489">Methyltransferase</keyword>
<dbReference type="NCBIfam" id="TIGR00095">
    <property type="entry name" value="16S rRNA (guanine(966)-N(2))-methyltransferase RsmD"/>
    <property type="match status" value="1"/>
</dbReference>
<evidence type="ECO:0000313" key="5">
    <source>
        <dbReference type="Proteomes" id="UP001139347"/>
    </source>
</evidence>
<dbReference type="Gene3D" id="3.40.50.150">
    <property type="entry name" value="Vaccinia Virus protein VP39"/>
    <property type="match status" value="1"/>
</dbReference>
<keyword evidence="2 4" id="KW-0808">Transferase</keyword>
<protein>
    <submittedName>
        <fullName evidence="4">16S rRNA (Guanine(966)-N(2))-methyltransferase RsmD</fullName>
        <ecNumber evidence="4">2.1.1.171</ecNumber>
    </submittedName>
</protein>
<keyword evidence="5" id="KW-1185">Reference proteome</keyword>
<dbReference type="SUPFAM" id="SSF53335">
    <property type="entry name" value="S-adenosyl-L-methionine-dependent methyltransferases"/>
    <property type="match status" value="1"/>
</dbReference>
<dbReference type="PIRSF" id="PIRSF004553">
    <property type="entry name" value="CHP00095"/>
    <property type="match status" value="1"/>
</dbReference>
<organism evidence="4 5">
    <name type="scientific">Paenibacillus mangrovi</name>
    <dbReference type="NCBI Taxonomy" id="2931978"/>
    <lineage>
        <taxon>Bacteria</taxon>
        <taxon>Bacillati</taxon>
        <taxon>Bacillota</taxon>
        <taxon>Bacilli</taxon>
        <taxon>Bacillales</taxon>
        <taxon>Paenibacillaceae</taxon>
        <taxon>Paenibacillus</taxon>
    </lineage>
</organism>
<evidence type="ECO:0000313" key="4">
    <source>
        <dbReference type="EMBL" id="MCJ8010551.1"/>
    </source>
</evidence>
<evidence type="ECO:0000256" key="3">
    <source>
        <dbReference type="SAM" id="MobiDB-lite"/>
    </source>
</evidence>
<dbReference type="AlphaFoldDB" id="A0A9X1WKT9"/>
<dbReference type="PANTHER" id="PTHR43542:SF1">
    <property type="entry name" value="METHYLTRANSFERASE"/>
    <property type="match status" value="1"/>
</dbReference>
<reference evidence="4" key="1">
    <citation type="submission" date="2022-04" db="EMBL/GenBank/DDBJ databases">
        <title>Paenibacillus mangrovi sp. nov., a novel endophytic bacterium isolated from bark of Kandelia candel.</title>
        <authorList>
            <person name="Tuo L."/>
        </authorList>
    </citation>
    <scope>NUCLEOTIDE SEQUENCE</scope>
    <source>
        <strain evidence="4">KQZ6P-2</strain>
    </source>
</reference>
<dbReference type="PROSITE" id="PS00092">
    <property type="entry name" value="N6_MTASE"/>
    <property type="match status" value="1"/>
</dbReference>
<dbReference type="PANTHER" id="PTHR43542">
    <property type="entry name" value="METHYLTRANSFERASE"/>
    <property type="match status" value="1"/>
</dbReference>
<proteinExistence type="predicted"/>
<accession>A0A9X1WKT9</accession>
<dbReference type="EC" id="2.1.1.171" evidence="4"/>
<dbReference type="CDD" id="cd02440">
    <property type="entry name" value="AdoMet_MTases"/>
    <property type="match status" value="1"/>
</dbReference>
<dbReference type="Pfam" id="PF03602">
    <property type="entry name" value="Cons_hypoth95"/>
    <property type="match status" value="1"/>
</dbReference>
<feature type="region of interest" description="Disordered" evidence="3">
    <location>
        <begin position="1"/>
        <end position="22"/>
    </location>
</feature>
<name>A0A9X1WKT9_9BACL</name>
<sequence length="204" mass="22400">MRVVSGSAKGRPLKPVPGMGTRPTTDKVKEAIFSMIGPFFDGGTALDLFAGTGGLAIEALSRGMDKAIFIDMDPKSIETVRANLKATKLEGQAEVYRNEAERALKVLAKREVSLDVIFLDPPYRMKNGDKLMDIMHEQGMLKDGATIVLEHESGYEYPSEFGLFSCIRHAVYGETAVSIYKYNDIEAALSEDEAAGEEDQDVRE</sequence>